<proteinExistence type="predicted"/>
<dbReference type="InterPro" id="IPR008993">
    <property type="entry name" value="TIMP-like_OB-fold"/>
</dbReference>
<feature type="signal peptide" evidence="1">
    <location>
        <begin position="1"/>
        <end position="23"/>
    </location>
</feature>
<evidence type="ECO:0000313" key="3">
    <source>
        <dbReference type="Proteomes" id="UP000321820"/>
    </source>
</evidence>
<accession>A0A5B9E624</accession>
<dbReference type="EMBL" id="CP042806">
    <property type="protein sequence ID" value="QEE27249.1"/>
    <property type="molecule type" value="Genomic_DNA"/>
</dbReference>
<dbReference type="SUPFAM" id="SSF49452">
    <property type="entry name" value="Starch-binding domain-like"/>
    <property type="match status" value="1"/>
</dbReference>
<dbReference type="InterPro" id="IPR013784">
    <property type="entry name" value="Carb-bd-like_fold"/>
</dbReference>
<dbReference type="Pfam" id="PF13620">
    <property type="entry name" value="CarboxypepD_reg"/>
    <property type="match status" value="1"/>
</dbReference>
<dbReference type="Gene3D" id="2.60.40.1120">
    <property type="entry name" value="Carboxypeptidase-like, regulatory domain"/>
    <property type="match status" value="2"/>
</dbReference>
<dbReference type="AlphaFoldDB" id="A0A5B9E624"/>
<evidence type="ECO:0000313" key="2">
    <source>
        <dbReference type="EMBL" id="QEE27249.1"/>
    </source>
</evidence>
<keyword evidence="3" id="KW-1185">Reference proteome</keyword>
<feature type="chain" id="PRO_5022843923" description="Carboxypeptidase regulatory-like domain-containing protein" evidence="1">
    <location>
        <begin position="24"/>
        <end position="442"/>
    </location>
</feature>
<dbReference type="Proteomes" id="UP000321820">
    <property type="component" value="Chromosome"/>
</dbReference>
<protein>
    <recommendedName>
        <fullName evidence="4">Carboxypeptidase regulatory-like domain-containing protein</fullName>
    </recommendedName>
</protein>
<dbReference type="InterPro" id="IPR008969">
    <property type="entry name" value="CarboxyPept-like_regulatory"/>
</dbReference>
<dbReference type="SUPFAM" id="SSF49464">
    <property type="entry name" value="Carboxypeptidase regulatory domain-like"/>
    <property type="match status" value="1"/>
</dbReference>
<evidence type="ECO:0000256" key="1">
    <source>
        <dbReference type="SAM" id="SignalP"/>
    </source>
</evidence>
<keyword evidence="1" id="KW-0732">Signal</keyword>
<dbReference type="KEGG" id="talb:FTW19_04020"/>
<dbReference type="GO" id="GO:0030246">
    <property type="term" value="F:carbohydrate binding"/>
    <property type="evidence" value="ECO:0007669"/>
    <property type="project" value="InterPro"/>
</dbReference>
<reference evidence="2 3" key="1">
    <citation type="submission" date="2019-08" db="EMBL/GenBank/DDBJ databases">
        <title>Complete genome sequence of Terriglobus albidus strain ORNL.</title>
        <authorList>
            <person name="Podar M."/>
        </authorList>
    </citation>
    <scope>NUCLEOTIDE SEQUENCE [LARGE SCALE GENOMIC DNA]</scope>
    <source>
        <strain evidence="2 3">ORNL</strain>
    </source>
</reference>
<evidence type="ECO:0008006" key="4">
    <source>
        <dbReference type="Google" id="ProtNLM"/>
    </source>
</evidence>
<gene>
    <name evidence="2" type="ORF">FTW19_04020</name>
</gene>
<name>A0A5B9E624_9BACT</name>
<dbReference type="SUPFAM" id="SSF50242">
    <property type="entry name" value="TIMP-like"/>
    <property type="match status" value="1"/>
</dbReference>
<dbReference type="Gene3D" id="2.40.50.120">
    <property type="match status" value="1"/>
</dbReference>
<organism evidence="2 3">
    <name type="scientific">Terriglobus albidus</name>
    <dbReference type="NCBI Taxonomy" id="1592106"/>
    <lineage>
        <taxon>Bacteria</taxon>
        <taxon>Pseudomonadati</taxon>
        <taxon>Acidobacteriota</taxon>
        <taxon>Terriglobia</taxon>
        <taxon>Terriglobales</taxon>
        <taxon>Acidobacteriaceae</taxon>
        <taxon>Terriglobus</taxon>
    </lineage>
</organism>
<dbReference type="OrthoDB" id="113791at2"/>
<sequence length="442" mass="47556">MRRLLRFLPGFTLLFGMVSNAHACFCGGPGPVCSIQMGSSIIFRGTVVESTLIPNITTVKRPDGTEMQLASNGTFKVRLSVAETFSGEPKAEQIIYTSQQSSACGFPFQVGREYVVFTYVSDARLWTSRCSRTALLEPGVENAAVTWMRAYKTAPHGSVISGSLRLPLDSNITVVPATVQLSGPDSRTVTADSEGRYVFGNLKAGEYSVAALVPEGFATSKPTKIRVADKGCAEVNWPVTYEGRIRGNVVDADGRPVADMRMELQYASEARMNSSHITTTDLNGSYEFQHLSPGDYLVAARNPGYLTEDGASTIYYPHSPRPEARTIALGPAASVDRVDFVLARLRSTRTVRVNVILPDGSPAPAGLYLYAFPNGSRGDEPTRTGLTDASGSAVLPLSPGREYAISVALDREHPGCGGTILTFSDDKEARTVVINHPQACAR</sequence>